<dbReference type="EMBL" id="JH767565">
    <property type="protein sequence ID" value="EON63785.1"/>
    <property type="molecule type" value="Genomic_DNA"/>
</dbReference>
<name>R7YPC7_CONA1</name>
<dbReference type="GeneID" id="19900324"/>
<dbReference type="HOGENOM" id="CLU_2015136_0_0_1"/>
<feature type="region of interest" description="Disordered" evidence="1">
    <location>
        <begin position="103"/>
        <end position="123"/>
    </location>
</feature>
<gene>
    <name evidence="2" type="ORF">W97_03013</name>
</gene>
<organism evidence="2 3">
    <name type="scientific">Coniosporium apollinis (strain CBS 100218)</name>
    <name type="common">Rock-inhabiting black yeast</name>
    <dbReference type="NCBI Taxonomy" id="1168221"/>
    <lineage>
        <taxon>Eukaryota</taxon>
        <taxon>Fungi</taxon>
        <taxon>Dikarya</taxon>
        <taxon>Ascomycota</taxon>
        <taxon>Pezizomycotina</taxon>
        <taxon>Dothideomycetes</taxon>
        <taxon>Dothideomycetes incertae sedis</taxon>
        <taxon>Coniosporium</taxon>
    </lineage>
</organism>
<dbReference type="Proteomes" id="UP000016924">
    <property type="component" value="Unassembled WGS sequence"/>
</dbReference>
<keyword evidence="3" id="KW-1185">Reference proteome</keyword>
<sequence length="123" mass="13266">MGRAKKGEVVREAEGVKRAGEGRGKAATTAKNGRASGKADVNGKDGDWKKKTKRVKPRKKGFSPVRFVDVDLRLRVCGVPFVGANTLLGCVLKLRAKMAQAAKVAKSAKSTKSKRNSEKSRQK</sequence>
<feature type="region of interest" description="Disordered" evidence="1">
    <location>
        <begin position="1"/>
        <end position="59"/>
    </location>
</feature>
<reference evidence="3" key="1">
    <citation type="submission" date="2012-06" db="EMBL/GenBank/DDBJ databases">
        <title>The genome sequence of Coniosporium apollinis CBS 100218.</title>
        <authorList>
            <consortium name="The Broad Institute Genome Sequencing Platform"/>
            <person name="Cuomo C."/>
            <person name="Gorbushina A."/>
            <person name="Noack S."/>
            <person name="Walker B."/>
            <person name="Young S.K."/>
            <person name="Zeng Q."/>
            <person name="Gargeya S."/>
            <person name="Fitzgerald M."/>
            <person name="Haas B."/>
            <person name="Abouelleil A."/>
            <person name="Alvarado L."/>
            <person name="Arachchi H.M."/>
            <person name="Berlin A.M."/>
            <person name="Chapman S.B."/>
            <person name="Goldberg J."/>
            <person name="Griggs A."/>
            <person name="Gujja S."/>
            <person name="Hansen M."/>
            <person name="Howarth C."/>
            <person name="Imamovic A."/>
            <person name="Larimer J."/>
            <person name="McCowan C."/>
            <person name="Montmayeur A."/>
            <person name="Murphy C."/>
            <person name="Neiman D."/>
            <person name="Pearson M."/>
            <person name="Priest M."/>
            <person name="Roberts A."/>
            <person name="Saif S."/>
            <person name="Shea T."/>
            <person name="Sisk P."/>
            <person name="Sykes S."/>
            <person name="Wortman J."/>
            <person name="Nusbaum C."/>
            <person name="Birren B."/>
        </authorList>
    </citation>
    <scope>NUCLEOTIDE SEQUENCE [LARGE SCALE GENOMIC DNA]</scope>
    <source>
        <strain evidence="3">CBS 100218</strain>
    </source>
</reference>
<feature type="compositionally biased region" description="Basic residues" evidence="1">
    <location>
        <begin position="50"/>
        <end position="59"/>
    </location>
</feature>
<dbReference type="AlphaFoldDB" id="R7YPC7"/>
<dbReference type="RefSeq" id="XP_007779102.1">
    <property type="nucleotide sequence ID" value="XM_007780912.1"/>
</dbReference>
<accession>R7YPC7</accession>
<evidence type="ECO:0000313" key="2">
    <source>
        <dbReference type="EMBL" id="EON63785.1"/>
    </source>
</evidence>
<proteinExistence type="predicted"/>
<evidence type="ECO:0000313" key="3">
    <source>
        <dbReference type="Proteomes" id="UP000016924"/>
    </source>
</evidence>
<protein>
    <submittedName>
        <fullName evidence="2">Uncharacterized protein</fullName>
    </submittedName>
</protein>
<evidence type="ECO:0000256" key="1">
    <source>
        <dbReference type="SAM" id="MobiDB-lite"/>
    </source>
</evidence>
<feature type="compositionally biased region" description="Basic and acidic residues" evidence="1">
    <location>
        <begin position="1"/>
        <end position="24"/>
    </location>
</feature>